<comment type="caution">
    <text evidence="1">The sequence shown here is derived from an EMBL/GenBank/DDBJ whole genome shotgun (WGS) entry which is preliminary data.</text>
</comment>
<evidence type="ECO:0000313" key="3">
    <source>
        <dbReference type="Proteomes" id="UP000266634"/>
    </source>
</evidence>
<accession>A0A399P6U3</accession>
<feature type="non-terminal residue" evidence="1">
    <location>
        <position position="33"/>
    </location>
</feature>
<dbReference type="EMBL" id="QWEA01000026">
    <property type="protein sequence ID" value="RIJ44709.1"/>
    <property type="molecule type" value="Genomic_DNA"/>
</dbReference>
<dbReference type="EMBL" id="QWEA01001340">
    <property type="protein sequence ID" value="RIJ01662.1"/>
    <property type="molecule type" value="Genomic_DNA"/>
</dbReference>
<keyword evidence="1" id="KW-0540">Nuclease</keyword>
<dbReference type="PROSITE" id="PS51257">
    <property type="entry name" value="PROKAR_LIPOPROTEIN"/>
    <property type="match status" value="1"/>
</dbReference>
<protein>
    <submittedName>
        <fullName evidence="1">HNH endonuclease</fullName>
    </submittedName>
</protein>
<name>A0A399P6U3_9MICO</name>
<gene>
    <name evidence="2" type="ORF">DZF93_01775</name>
    <name evidence="1" type="ORF">DZF93_18420</name>
</gene>
<dbReference type="Proteomes" id="UP000266634">
    <property type="component" value="Unassembled WGS sequence"/>
</dbReference>
<proteinExistence type="predicted"/>
<evidence type="ECO:0000313" key="1">
    <source>
        <dbReference type="EMBL" id="RIJ01662.1"/>
    </source>
</evidence>
<evidence type="ECO:0000313" key="2">
    <source>
        <dbReference type="EMBL" id="RIJ44709.1"/>
    </source>
</evidence>
<reference evidence="1 3" key="1">
    <citation type="submission" date="2018-08" db="EMBL/GenBank/DDBJ databases">
        <title>Genome Sequence of Clavibacter michiganensis Subspecies type strains, and the Atypical Peach-Colored Strains Isolated from Tomato.</title>
        <authorList>
            <person name="Osdaghi E."/>
            <person name="Portier P."/>
            <person name="Briand M."/>
            <person name="Jacques M.-A."/>
        </authorList>
    </citation>
    <scope>NUCLEOTIDE SEQUENCE [LARGE SCALE GENOMIC DNA]</scope>
    <source>
        <strain evidence="1 3">CFBP 6488</strain>
    </source>
</reference>
<dbReference type="GO" id="GO:0004519">
    <property type="term" value="F:endonuclease activity"/>
    <property type="evidence" value="ECO:0007669"/>
    <property type="project" value="UniProtKB-KW"/>
</dbReference>
<organism evidence="1 3">
    <name type="scientific">Clavibacter michiganensis subsp. insidiosus</name>
    <dbReference type="NCBI Taxonomy" id="33014"/>
    <lineage>
        <taxon>Bacteria</taxon>
        <taxon>Bacillati</taxon>
        <taxon>Actinomycetota</taxon>
        <taxon>Actinomycetes</taxon>
        <taxon>Micrococcales</taxon>
        <taxon>Microbacteriaceae</taxon>
        <taxon>Clavibacter</taxon>
    </lineage>
</organism>
<sequence length="33" mass="3443">MTPRSRRLFVVAAVLLSACGVVGGWYGTGLGFT</sequence>
<keyword evidence="1" id="KW-0255">Endonuclease</keyword>
<keyword evidence="1" id="KW-0378">Hydrolase</keyword>
<dbReference type="AlphaFoldDB" id="A0A399P6U3"/>